<dbReference type="InterPro" id="IPR021727">
    <property type="entry name" value="DUF3299"/>
</dbReference>
<evidence type="ECO:0000256" key="1">
    <source>
        <dbReference type="SAM" id="MobiDB-lite"/>
    </source>
</evidence>
<dbReference type="Proteomes" id="UP000315750">
    <property type="component" value="Chromosome"/>
</dbReference>
<dbReference type="AlphaFoldDB" id="A0A518AWE4"/>
<keyword evidence="2" id="KW-0732">Signal</keyword>
<feature type="signal peptide" evidence="2">
    <location>
        <begin position="1"/>
        <end position="24"/>
    </location>
</feature>
<reference evidence="3 4" key="1">
    <citation type="submission" date="2019-02" db="EMBL/GenBank/DDBJ databases">
        <title>Deep-cultivation of Planctomycetes and their phenomic and genomic characterization uncovers novel biology.</title>
        <authorList>
            <person name="Wiegand S."/>
            <person name="Jogler M."/>
            <person name="Boedeker C."/>
            <person name="Pinto D."/>
            <person name="Vollmers J."/>
            <person name="Rivas-Marin E."/>
            <person name="Kohn T."/>
            <person name="Peeters S.H."/>
            <person name="Heuer A."/>
            <person name="Rast P."/>
            <person name="Oberbeckmann S."/>
            <person name="Bunk B."/>
            <person name="Jeske O."/>
            <person name="Meyerdierks A."/>
            <person name="Storesund J.E."/>
            <person name="Kallscheuer N."/>
            <person name="Luecker S."/>
            <person name="Lage O.M."/>
            <person name="Pohl T."/>
            <person name="Merkel B.J."/>
            <person name="Hornburger P."/>
            <person name="Mueller R.-W."/>
            <person name="Bruemmer F."/>
            <person name="Labrenz M."/>
            <person name="Spormann A.M."/>
            <person name="Op den Camp H."/>
            <person name="Overmann J."/>
            <person name="Amann R."/>
            <person name="Jetten M.S.M."/>
            <person name="Mascher T."/>
            <person name="Medema M.H."/>
            <person name="Devos D.P."/>
            <person name="Kaster A.-K."/>
            <person name="Ovreas L."/>
            <person name="Rohde M."/>
            <person name="Galperin M.Y."/>
            <person name="Jogler C."/>
        </authorList>
    </citation>
    <scope>NUCLEOTIDE SEQUENCE [LARGE SCALE GENOMIC DNA]</scope>
    <source>
        <strain evidence="3 4">Pan181</strain>
    </source>
</reference>
<protein>
    <recommendedName>
        <fullName evidence="5">DUF3299 domain-containing protein</fullName>
    </recommendedName>
</protein>
<evidence type="ECO:0000313" key="3">
    <source>
        <dbReference type="EMBL" id="QDU59038.1"/>
    </source>
</evidence>
<feature type="chain" id="PRO_5021992667" description="DUF3299 domain-containing protein" evidence="2">
    <location>
        <begin position="25"/>
        <end position="197"/>
    </location>
</feature>
<feature type="compositionally biased region" description="Low complexity" evidence="1">
    <location>
        <begin position="30"/>
        <end position="70"/>
    </location>
</feature>
<gene>
    <name evidence="3" type="ORF">Pan181_52790</name>
</gene>
<dbReference type="Pfam" id="PF11736">
    <property type="entry name" value="DUF3299"/>
    <property type="match status" value="1"/>
</dbReference>
<dbReference type="KEGG" id="amuc:Pan181_52790"/>
<dbReference type="Gene3D" id="2.40.50.870">
    <property type="entry name" value="Protein of unknown function (DUF3299)"/>
    <property type="match status" value="1"/>
</dbReference>
<organism evidence="3 4">
    <name type="scientific">Aeoliella mucimassa</name>
    <dbReference type="NCBI Taxonomy" id="2527972"/>
    <lineage>
        <taxon>Bacteria</taxon>
        <taxon>Pseudomonadati</taxon>
        <taxon>Planctomycetota</taxon>
        <taxon>Planctomycetia</taxon>
        <taxon>Pirellulales</taxon>
        <taxon>Lacipirellulaceae</taxon>
        <taxon>Aeoliella</taxon>
    </lineage>
</organism>
<dbReference type="PROSITE" id="PS51257">
    <property type="entry name" value="PROKAR_LIPOPROTEIN"/>
    <property type="match status" value="1"/>
</dbReference>
<sequence length="197" mass="21387" precursor="true">MSIHSIRPLSLRSTLAMLAVVVVATTGCDHSSTTTTLSEMSSTAEPDESSPSTATETTAANEPAKATADPGPTGKLVDKTFDDMKFDIEPDEPFEREMLTDEIVNLDGQRIRIRGYMYPTMQRSGITQFVLVRDNLECCFGPGAALFDCIFVEMEAGKTADFSARPIAVEGTFSIDEVLGLDGTHLAIYHLDGEQVR</sequence>
<evidence type="ECO:0000256" key="2">
    <source>
        <dbReference type="SAM" id="SignalP"/>
    </source>
</evidence>
<feature type="region of interest" description="Disordered" evidence="1">
    <location>
        <begin position="30"/>
        <end position="77"/>
    </location>
</feature>
<keyword evidence="4" id="KW-1185">Reference proteome</keyword>
<evidence type="ECO:0000313" key="4">
    <source>
        <dbReference type="Proteomes" id="UP000315750"/>
    </source>
</evidence>
<evidence type="ECO:0008006" key="5">
    <source>
        <dbReference type="Google" id="ProtNLM"/>
    </source>
</evidence>
<dbReference type="EMBL" id="CP036278">
    <property type="protein sequence ID" value="QDU59038.1"/>
    <property type="molecule type" value="Genomic_DNA"/>
</dbReference>
<proteinExistence type="predicted"/>
<accession>A0A518AWE4</accession>
<name>A0A518AWE4_9BACT</name>